<keyword evidence="3 4" id="KW-0067">ATP-binding</keyword>
<dbReference type="PROSITE" id="PS50975">
    <property type="entry name" value="ATP_GRASP"/>
    <property type="match status" value="1"/>
</dbReference>
<dbReference type="InterPro" id="IPR052032">
    <property type="entry name" value="ATP-dep_AA_Ligase"/>
</dbReference>
<feature type="domain" description="ATP-grasp" evidence="5">
    <location>
        <begin position="112"/>
        <end position="307"/>
    </location>
</feature>
<evidence type="ECO:0000259" key="5">
    <source>
        <dbReference type="PROSITE" id="PS50975"/>
    </source>
</evidence>
<evidence type="ECO:0000313" key="6">
    <source>
        <dbReference type="EMBL" id="TDD12644.1"/>
    </source>
</evidence>
<evidence type="ECO:0000313" key="7">
    <source>
        <dbReference type="Proteomes" id="UP000294543"/>
    </source>
</evidence>
<dbReference type="Proteomes" id="UP000294543">
    <property type="component" value="Unassembled WGS sequence"/>
</dbReference>
<dbReference type="Gene3D" id="3.30.470.20">
    <property type="entry name" value="ATP-grasp fold, B domain"/>
    <property type="match status" value="1"/>
</dbReference>
<dbReference type="Pfam" id="PF18603">
    <property type="entry name" value="LAL_C2"/>
    <property type="match status" value="1"/>
</dbReference>
<dbReference type="OrthoDB" id="24041at2"/>
<dbReference type="GO" id="GO:0016874">
    <property type="term" value="F:ligase activity"/>
    <property type="evidence" value="ECO:0007669"/>
    <property type="project" value="UniProtKB-KW"/>
</dbReference>
<dbReference type="Gene3D" id="3.40.50.20">
    <property type="match status" value="1"/>
</dbReference>
<dbReference type="SUPFAM" id="SSF56059">
    <property type="entry name" value="Glutathione synthetase ATP-binding domain-like"/>
    <property type="match status" value="1"/>
</dbReference>
<dbReference type="PANTHER" id="PTHR43585">
    <property type="entry name" value="FUMIPYRROLE BIOSYNTHESIS PROTEIN C"/>
    <property type="match status" value="1"/>
</dbReference>
<dbReference type="InterPro" id="IPR040570">
    <property type="entry name" value="LAL_C2"/>
</dbReference>
<dbReference type="EMBL" id="SMKP01000197">
    <property type="protein sequence ID" value="TDD12644.1"/>
    <property type="molecule type" value="Genomic_DNA"/>
</dbReference>
<accession>A0A4R4W9Y0</accession>
<keyword evidence="1" id="KW-0436">Ligase</keyword>
<dbReference type="SMART" id="SM01209">
    <property type="entry name" value="GARS_A"/>
    <property type="match status" value="1"/>
</dbReference>
<reference evidence="6 7" key="1">
    <citation type="submission" date="2019-03" db="EMBL/GenBank/DDBJ databases">
        <title>Draft genome sequences of novel Actinobacteria.</title>
        <authorList>
            <person name="Sahin N."/>
            <person name="Ay H."/>
            <person name="Saygin H."/>
        </authorList>
    </citation>
    <scope>NUCLEOTIDE SEQUENCE [LARGE SCALE GENOMIC DNA]</scope>
    <source>
        <strain evidence="6 7">KC712</strain>
    </source>
</reference>
<keyword evidence="2 4" id="KW-0547">Nucleotide-binding</keyword>
<keyword evidence="7" id="KW-1185">Reference proteome</keyword>
<evidence type="ECO:0000256" key="1">
    <source>
        <dbReference type="ARBA" id="ARBA00022598"/>
    </source>
</evidence>
<proteinExistence type="predicted"/>
<dbReference type="InterPro" id="IPR011761">
    <property type="entry name" value="ATP-grasp"/>
</dbReference>
<protein>
    <submittedName>
        <fullName evidence="6">ATP-grasp domain-containing protein</fullName>
    </submittedName>
</protein>
<comment type="caution">
    <text evidence="6">The sequence shown here is derived from an EMBL/GenBank/DDBJ whole genome shotgun (WGS) entry which is preliminary data.</text>
</comment>
<dbReference type="GO" id="GO:0005524">
    <property type="term" value="F:ATP binding"/>
    <property type="evidence" value="ECO:0007669"/>
    <property type="project" value="UniProtKB-UniRule"/>
</dbReference>
<evidence type="ECO:0000256" key="4">
    <source>
        <dbReference type="PROSITE-ProRule" id="PRU00409"/>
    </source>
</evidence>
<dbReference type="PANTHER" id="PTHR43585:SF2">
    <property type="entry name" value="ATP-GRASP ENZYME FSQD"/>
    <property type="match status" value="1"/>
</dbReference>
<dbReference type="Pfam" id="PF13535">
    <property type="entry name" value="ATP-grasp_4"/>
    <property type="match status" value="1"/>
</dbReference>
<organism evidence="6 7">
    <name type="scientific">Nonomuraea diastatica</name>
    <dbReference type="NCBI Taxonomy" id="1848329"/>
    <lineage>
        <taxon>Bacteria</taxon>
        <taxon>Bacillati</taxon>
        <taxon>Actinomycetota</taxon>
        <taxon>Actinomycetes</taxon>
        <taxon>Streptosporangiales</taxon>
        <taxon>Streptosporangiaceae</taxon>
        <taxon>Nonomuraea</taxon>
    </lineage>
</organism>
<dbReference type="GO" id="GO:0046872">
    <property type="term" value="F:metal ion binding"/>
    <property type="evidence" value="ECO:0007669"/>
    <property type="project" value="InterPro"/>
</dbReference>
<sequence length="410" mass="42996">MTATLLFIESNSTGTGRLFAGRARELGARPLLLAADPDRYGYAREDRIETRRVDTGDAEAVLRAARDVPDLAGVTTSSEYYVPTAAQVAADLGLPGPGPAAVTACRHKGRQRDTLAAAGLPSPRHAAAASAREAVTAARAIGYPVVVKPAAGSGSMGVLKCSDDEDVAGHAEGLLAVTANERGLPVEPLVLVEEYVRGPEFSVETFAGFAVAVVAKHLGPAPYFVEIGHDLPSGLPHTEAARMRQIAEHAVRGLGLGFGAAHVELRLTQDGPRVIEVNCRLAGGMIPEMVRRASGLDLVTAQVTAALGARVRLTPVHDRHASIRFLVSDLPAVLDGTPDTLGAATRLPGVEEIKMYRGRGDRLRPARDFRDRIGHVLAVSDRAEESSAAAAAALDCLRTAIRPLPEGGSP</sequence>
<evidence type="ECO:0000256" key="2">
    <source>
        <dbReference type="ARBA" id="ARBA00022741"/>
    </source>
</evidence>
<gene>
    <name evidence="6" type="ORF">E1294_43380</name>
</gene>
<name>A0A4R4W9Y0_9ACTN</name>
<dbReference type="RefSeq" id="WP_132517178.1">
    <property type="nucleotide sequence ID" value="NZ_SMKP01000197.1"/>
</dbReference>
<evidence type="ECO:0000256" key="3">
    <source>
        <dbReference type="ARBA" id="ARBA00022840"/>
    </source>
</evidence>
<dbReference type="AlphaFoldDB" id="A0A4R4W9Y0"/>